<comment type="caution">
    <text evidence="14">Lacks conserved residue(s) required for the propagation of feature annotation.</text>
</comment>
<name>A0A8J5QVP7_9ASCO</name>
<evidence type="ECO:0000256" key="3">
    <source>
        <dbReference type="ARBA" id="ARBA00010600"/>
    </source>
</evidence>
<dbReference type="UniPathway" id="UPA00378"/>
<evidence type="ECO:0000256" key="13">
    <source>
        <dbReference type="ARBA" id="ARBA00048064"/>
    </source>
</evidence>
<comment type="caution">
    <text evidence="15">The sequence shown here is derived from an EMBL/GenBank/DDBJ whole genome shotgun (WGS) entry which is preliminary data.</text>
</comment>
<dbReference type="GO" id="GO:0005789">
    <property type="term" value="C:endoplasmic reticulum membrane"/>
    <property type="evidence" value="ECO:0007669"/>
    <property type="project" value="UniProtKB-SubCell"/>
</dbReference>
<keyword evidence="16" id="KW-1185">Reference proteome</keyword>
<keyword evidence="7" id="KW-0808">Transferase</keyword>
<dbReference type="GeneID" id="73470195"/>
<feature type="transmembrane region" description="Helical" evidence="14">
    <location>
        <begin position="216"/>
        <end position="238"/>
    </location>
</feature>
<evidence type="ECO:0000256" key="2">
    <source>
        <dbReference type="ARBA" id="ARBA00004922"/>
    </source>
</evidence>
<evidence type="ECO:0000256" key="7">
    <source>
        <dbReference type="ARBA" id="ARBA00022679"/>
    </source>
</evidence>
<evidence type="ECO:0000256" key="9">
    <source>
        <dbReference type="ARBA" id="ARBA00022824"/>
    </source>
</evidence>
<gene>
    <name evidence="15" type="ORF">J8A68_003395</name>
</gene>
<feature type="transmembrane region" description="Helical" evidence="14">
    <location>
        <begin position="298"/>
        <end position="321"/>
    </location>
</feature>
<evidence type="ECO:0000256" key="14">
    <source>
        <dbReference type="PIRNR" id="PIRNR028810"/>
    </source>
</evidence>
<evidence type="ECO:0000256" key="11">
    <source>
        <dbReference type="ARBA" id="ARBA00023136"/>
    </source>
</evidence>
<dbReference type="PANTHER" id="PTHR12989">
    <property type="entry name" value="ALPHA-1,2-GLUCOSYLTRANSFERASE ALG10"/>
    <property type="match status" value="1"/>
</dbReference>
<dbReference type="RefSeq" id="XP_049263318.1">
    <property type="nucleotide sequence ID" value="XM_049407247.1"/>
</dbReference>
<dbReference type="Proteomes" id="UP000694255">
    <property type="component" value="Unassembled WGS sequence"/>
</dbReference>
<feature type="transmembrane region" description="Helical" evidence="14">
    <location>
        <begin position="410"/>
        <end position="434"/>
    </location>
</feature>
<keyword evidence="6 14" id="KW-0328">Glycosyltransferase</keyword>
<dbReference type="InterPro" id="IPR016900">
    <property type="entry name" value="Alg10"/>
</dbReference>
<dbReference type="Pfam" id="PF04922">
    <property type="entry name" value="DIE2_ALG10"/>
    <property type="match status" value="1"/>
</dbReference>
<reference evidence="15 16" key="1">
    <citation type="journal article" date="2021" name="DNA Res.">
        <title>Genome analysis of Candida subhashii reveals its hybrid nature and dual mitochondrial genome conformations.</title>
        <authorList>
            <person name="Mixao V."/>
            <person name="Hegedusova E."/>
            <person name="Saus E."/>
            <person name="Pryszcz L.P."/>
            <person name="Cillingova A."/>
            <person name="Nosek J."/>
            <person name="Gabaldon T."/>
        </authorList>
    </citation>
    <scope>NUCLEOTIDE SEQUENCE [LARGE SCALE GENOMIC DNA]</scope>
    <source>
        <strain evidence="15 16">CBS 10753</strain>
    </source>
</reference>
<dbReference type="GO" id="GO:0006488">
    <property type="term" value="P:dolichol-linked oligosaccharide biosynthetic process"/>
    <property type="evidence" value="ECO:0007669"/>
    <property type="project" value="InterPro"/>
</dbReference>
<comment type="pathway">
    <text evidence="2">Protein modification; protein glycosylation.</text>
</comment>
<comment type="catalytic activity">
    <reaction evidence="13">
        <text>an alpha-D-Glc-(1-&gt;3)-alpha-D-Glc-(1-&gt;3)-alpha-D-Man-(1-&gt;2)-alpha-D-Man-(1-&gt;2)-alpha-D-Man-(1-&gt;3)-[alpha-D-Man-(1-&gt;2)-alpha-D-Man-(1-&gt;3)-[alpha-D-Man-(1-&gt;2)-alpha-D-Man-(1-&gt;6)]-alpha-D-Man-(1-&gt;6)]-beta-D-Man-(1-&gt;4)-beta-D-GlcNAc-(1-&gt;4)-alpha-D-GlcNAc-diphospho-di-trans,poly-cis-dolichol + a di-trans,poly-cis-dolichyl beta-D-glucosyl phosphate = a alpha-D-Glc-(1-&gt;2)-alpha-D-Glc-(1-&gt;3)-alpha-D-Glc-(1-&gt;3)-alpha-D-Man-(1-&gt;2)-alpha-D-Man-(1-&gt;2)-alpha-D-Man-(1-&gt;3)-[alpha-D-Man-(1-&gt;2)-alpha-D-Man-(1-&gt;3)-[alpha-D-Man-(1-&gt;2)-alpha-D-Man-(1-&gt;6)]-alpha-D-Man-(1-&gt;6)]-beta-D-Man-(1-&gt;4)-beta-D-GlcNAc-(1-&gt;4)-alpha-D-GlcNAc-diphospho-di-trans,poly-cis-dolichol + a di-trans,poly-cis-dolichyl phosphate + H(+)</text>
        <dbReference type="Rhea" id="RHEA:29543"/>
        <dbReference type="Rhea" id="RHEA-COMP:19498"/>
        <dbReference type="Rhea" id="RHEA-COMP:19502"/>
        <dbReference type="Rhea" id="RHEA-COMP:19512"/>
        <dbReference type="Rhea" id="RHEA-COMP:19522"/>
        <dbReference type="ChEBI" id="CHEBI:15378"/>
        <dbReference type="ChEBI" id="CHEBI:57525"/>
        <dbReference type="ChEBI" id="CHEBI:57683"/>
        <dbReference type="ChEBI" id="CHEBI:132522"/>
        <dbReference type="ChEBI" id="CHEBI:132523"/>
        <dbReference type="EC" id="2.4.1.256"/>
    </reaction>
    <physiologicalReaction direction="left-to-right" evidence="13">
        <dbReference type="Rhea" id="RHEA:29544"/>
    </physiologicalReaction>
</comment>
<feature type="transmembrane region" description="Helical" evidence="14">
    <location>
        <begin position="369"/>
        <end position="390"/>
    </location>
</feature>
<keyword evidence="11 14" id="KW-0472">Membrane</keyword>
<keyword evidence="8 14" id="KW-0812">Transmembrane</keyword>
<feature type="transmembrane region" description="Helical" evidence="14">
    <location>
        <begin position="138"/>
        <end position="161"/>
    </location>
</feature>
<sequence>MPLVISNTYPLIAVKYFAIFAFVAFCIFIKNQVSLKVKHPFIDEIFHLRQCYTYCNYQFDKWDNKITTPPGLYFLGFGYVKVLEYITGIKSLCDDYNVLRSLNLVGGLIVFPIALHRLKGAYTNQYWSINIISQPLLFTYYFLFYTDVWSAVLVVLSLALAKNHQPWGSAIVGFVSLWFRQTNIVWIAFILAVYIDGKIQRGEYSFIGRVIKFVTTAVSNFFSIIPLLVNFVLFAVFLKMNGGITFGDKDNHKVGIHLVQVFYCFTFINFFTWPVWMNRKVLINYGLFIVGSHPLHQILNAASMFGIKFIIDKFTIVHPFLLADNRHFTFYIFKKLISHKYSQVITIPLYHFATYNIISSLLRTKRMRLSPIGIIAFLVSVCLTIVPSPLFEPRYYIVPLILFRVYITPVHTWSHALEFIWLNSINVLMMLVFFKYEFSWDSEPGSIQRIIW</sequence>
<feature type="transmembrane region" description="Helical" evidence="14">
    <location>
        <begin position="167"/>
        <end position="195"/>
    </location>
</feature>
<comment type="subcellular location">
    <subcellularLocation>
        <location evidence="1">Endoplasmic reticulum membrane</location>
        <topology evidence="1">Multi-pass membrane protein</topology>
    </subcellularLocation>
</comment>
<dbReference type="PANTHER" id="PTHR12989:SF10">
    <property type="entry name" value="DOL-P-GLC:GLC(2)MAN(9)GLCNAC(2)-PP-DOL ALPHA-1,2-GLUCOSYLTRANSFERASE-RELATED"/>
    <property type="match status" value="1"/>
</dbReference>
<evidence type="ECO:0000313" key="16">
    <source>
        <dbReference type="Proteomes" id="UP000694255"/>
    </source>
</evidence>
<feature type="transmembrane region" description="Helical" evidence="14">
    <location>
        <begin position="341"/>
        <end position="362"/>
    </location>
</feature>
<protein>
    <recommendedName>
        <fullName evidence="5 14">Dol-P-Glc:Glc(2)Man(9)GlcNAc(2)-PP-Dol alpha-1,2-glucosyltransferase</fullName>
        <ecNumber evidence="4 14">2.4.1.256</ecNumber>
    </recommendedName>
</protein>
<evidence type="ECO:0000256" key="4">
    <source>
        <dbReference type="ARBA" id="ARBA00011967"/>
    </source>
</evidence>
<proteinExistence type="inferred from homology"/>
<dbReference type="AlphaFoldDB" id="A0A8J5QVP7"/>
<dbReference type="EMBL" id="JAGSYN010000150">
    <property type="protein sequence ID" value="KAG7663085.1"/>
    <property type="molecule type" value="Genomic_DNA"/>
</dbReference>
<evidence type="ECO:0000256" key="1">
    <source>
        <dbReference type="ARBA" id="ARBA00004477"/>
    </source>
</evidence>
<evidence type="ECO:0000256" key="12">
    <source>
        <dbReference type="ARBA" id="ARBA00044727"/>
    </source>
</evidence>
<dbReference type="GO" id="GO:0106073">
    <property type="term" value="F:dolichyl pyrophosphate Glc2Man9GlcNAc2 alpha-1,2-glucosyltransferase activity"/>
    <property type="evidence" value="ECO:0007669"/>
    <property type="project" value="UniProtKB-EC"/>
</dbReference>
<evidence type="ECO:0000256" key="6">
    <source>
        <dbReference type="ARBA" id="ARBA00022676"/>
    </source>
</evidence>
<evidence type="ECO:0000256" key="5">
    <source>
        <dbReference type="ARBA" id="ARBA00018512"/>
    </source>
</evidence>
<keyword evidence="9" id="KW-0256">Endoplasmic reticulum</keyword>
<feature type="transmembrane region" description="Helical" evidence="14">
    <location>
        <begin position="12"/>
        <end position="29"/>
    </location>
</feature>
<dbReference type="OrthoDB" id="4769at2759"/>
<keyword evidence="10 14" id="KW-1133">Transmembrane helix</keyword>
<feature type="transmembrane region" description="Helical" evidence="14">
    <location>
        <begin position="258"/>
        <end position="277"/>
    </location>
</feature>
<organism evidence="15 16">
    <name type="scientific">[Candida] subhashii</name>
    <dbReference type="NCBI Taxonomy" id="561895"/>
    <lineage>
        <taxon>Eukaryota</taxon>
        <taxon>Fungi</taxon>
        <taxon>Dikarya</taxon>
        <taxon>Ascomycota</taxon>
        <taxon>Saccharomycotina</taxon>
        <taxon>Pichiomycetes</taxon>
        <taxon>Debaryomycetaceae</taxon>
        <taxon>Spathaspora</taxon>
    </lineage>
</organism>
<evidence type="ECO:0000256" key="10">
    <source>
        <dbReference type="ARBA" id="ARBA00022989"/>
    </source>
</evidence>
<comment type="function">
    <text evidence="12">Dol-P-Glc:Glc(2)Man(9)GlcNAc(2)-PP-Dol alpha-1,2-glucosyltransferase that operates in the biosynthetic pathway of dolichol-linked oligosaccharides, the glycan precursors employed in protein asparagine (N)-glycosylation. The assembly of dolichol-linked oligosaccharides begins on the cytosolic side of the endoplasmic reticulum membrane and finishes in its lumen. The sequential addition of sugars to dolichol pyrophosphate produces dolichol-linked oligosaccharides containing fourteen sugars, including two GlcNAcs, nine mannoses and three glucoses. Once assembled, the oligosaccharide is transferred from the lipid to nascent proteins by oligosaccharyltransferases. In the lumen of the endoplasmic reticulum, adds the third and last glucose residue from dolichyl phosphate glucose (Dol-P-Glc) onto the lipid-linked oligosaccharide intermediate Glc(2)Man(9)GlcNAc(2)-PP-Dol to produce Glc(3)Man(9)GlcNAc(2)-PP-Dol.</text>
</comment>
<comment type="similarity">
    <text evidence="3 14">Belongs to the ALG10 glucosyltransferase family.</text>
</comment>
<dbReference type="PIRSF" id="PIRSF028810">
    <property type="entry name" value="Alpha1_2_glucosyltferase_Alg10"/>
    <property type="match status" value="1"/>
</dbReference>
<accession>A0A8J5QVP7</accession>
<evidence type="ECO:0000256" key="8">
    <source>
        <dbReference type="ARBA" id="ARBA00022692"/>
    </source>
</evidence>
<evidence type="ECO:0000313" key="15">
    <source>
        <dbReference type="EMBL" id="KAG7663085.1"/>
    </source>
</evidence>
<dbReference type="EC" id="2.4.1.256" evidence="4 14"/>